<feature type="signal peptide" evidence="1">
    <location>
        <begin position="1"/>
        <end position="20"/>
    </location>
</feature>
<comment type="caution">
    <text evidence="2">The sequence shown here is derived from an EMBL/GenBank/DDBJ whole genome shotgun (WGS) entry which is preliminary data.</text>
</comment>
<feature type="chain" id="PRO_5042270040" description="F-box domain-containing protein" evidence="1">
    <location>
        <begin position="21"/>
        <end position="512"/>
    </location>
</feature>
<keyword evidence="1" id="KW-0732">Signal</keyword>
<dbReference type="EMBL" id="JARIHO010000010">
    <property type="protein sequence ID" value="KAJ7354226.1"/>
    <property type="molecule type" value="Genomic_DNA"/>
</dbReference>
<proteinExistence type="predicted"/>
<name>A0AAD7EX88_9AGAR</name>
<evidence type="ECO:0000313" key="3">
    <source>
        <dbReference type="Proteomes" id="UP001218218"/>
    </source>
</evidence>
<dbReference type="AlphaFoldDB" id="A0AAD7EX88"/>
<reference evidence="2" key="1">
    <citation type="submission" date="2023-03" db="EMBL/GenBank/DDBJ databases">
        <title>Massive genome expansion in bonnet fungi (Mycena s.s.) driven by repeated elements and novel gene families across ecological guilds.</title>
        <authorList>
            <consortium name="Lawrence Berkeley National Laboratory"/>
            <person name="Harder C.B."/>
            <person name="Miyauchi S."/>
            <person name="Viragh M."/>
            <person name="Kuo A."/>
            <person name="Thoen E."/>
            <person name="Andreopoulos B."/>
            <person name="Lu D."/>
            <person name="Skrede I."/>
            <person name="Drula E."/>
            <person name="Henrissat B."/>
            <person name="Morin E."/>
            <person name="Kohler A."/>
            <person name="Barry K."/>
            <person name="LaButti K."/>
            <person name="Morin E."/>
            <person name="Salamov A."/>
            <person name="Lipzen A."/>
            <person name="Mereny Z."/>
            <person name="Hegedus B."/>
            <person name="Baldrian P."/>
            <person name="Stursova M."/>
            <person name="Weitz H."/>
            <person name="Taylor A."/>
            <person name="Grigoriev I.V."/>
            <person name="Nagy L.G."/>
            <person name="Martin F."/>
            <person name="Kauserud H."/>
        </authorList>
    </citation>
    <scope>NUCLEOTIDE SEQUENCE</scope>
    <source>
        <strain evidence="2">CBHHK002</strain>
    </source>
</reference>
<keyword evidence="3" id="KW-1185">Reference proteome</keyword>
<evidence type="ECO:0008006" key="4">
    <source>
        <dbReference type="Google" id="ProtNLM"/>
    </source>
</evidence>
<dbReference type="Proteomes" id="UP001218218">
    <property type="component" value="Unassembled WGS sequence"/>
</dbReference>
<accession>A0AAD7EX88</accession>
<sequence>MTKSWFLQLPSELILACLESLPFDDLDSCLKCGNRRLADIIHGSVFIQYRHEQKRAGVEETPLASNLAVADRLGYLKDREANWLSFAPRSTHTLPIHFETTGLYDLTSDIYFVGDTADPTSRTCTRIKYICTTPGPESWHTIDVGKPILDFGTALEEHDLIAIITCTPHNDNPRMASVDVSLFKLSTGVPHPLAAHPTLHVHDVEVARGRPGLSIEIVGSTLALSMIYWQFGLRDMDVLYLYDWITGIAKTDSLPVFSTGLVFVTEDILVVPNPIDETLDVLHILQDAEARFLHSFHLPELAPLNSIFTFQCRRSPNPRVSMLRPSSATFLPLPSDTILLFSLHVGNQDGSSDQFFVVHLDRFSAVINLDSDREDLDVEWAEWGPQCTRWLATAELSTHYITTTAGQRMVTIPHDAPQHPAPIRILDFNSATIEAQRARGAVDGPHAAVRVVETSTQSLAAFAELIVSEVPYVEITSKQHFDYGAVLINDANVIGARFGDRTVASLEVLHFG</sequence>
<protein>
    <recommendedName>
        <fullName evidence="4">F-box domain-containing protein</fullName>
    </recommendedName>
</protein>
<evidence type="ECO:0000256" key="1">
    <source>
        <dbReference type="SAM" id="SignalP"/>
    </source>
</evidence>
<evidence type="ECO:0000313" key="2">
    <source>
        <dbReference type="EMBL" id="KAJ7354226.1"/>
    </source>
</evidence>
<organism evidence="2 3">
    <name type="scientific">Mycena albidolilacea</name>
    <dbReference type="NCBI Taxonomy" id="1033008"/>
    <lineage>
        <taxon>Eukaryota</taxon>
        <taxon>Fungi</taxon>
        <taxon>Dikarya</taxon>
        <taxon>Basidiomycota</taxon>
        <taxon>Agaricomycotina</taxon>
        <taxon>Agaricomycetes</taxon>
        <taxon>Agaricomycetidae</taxon>
        <taxon>Agaricales</taxon>
        <taxon>Marasmiineae</taxon>
        <taxon>Mycenaceae</taxon>
        <taxon>Mycena</taxon>
    </lineage>
</organism>
<gene>
    <name evidence="2" type="ORF">DFH08DRAFT_42273</name>
</gene>